<keyword evidence="2" id="KW-1003">Cell membrane</keyword>
<dbReference type="PANTHER" id="PTHR32089:SF120">
    <property type="entry name" value="METHYL-ACCEPTING CHEMOTAXIS PROTEIN TLPQ"/>
    <property type="match status" value="1"/>
</dbReference>
<keyword evidence="8 10" id="KW-0807">Transducer</keyword>
<evidence type="ECO:0000256" key="9">
    <source>
        <dbReference type="ARBA" id="ARBA00029447"/>
    </source>
</evidence>
<comment type="subcellular location">
    <subcellularLocation>
        <location evidence="1">Cell membrane</location>
        <topology evidence="1">Multi-pass membrane protein</topology>
    </subcellularLocation>
</comment>
<dbReference type="InterPro" id="IPR004089">
    <property type="entry name" value="MCPsignal_dom"/>
</dbReference>
<keyword evidence="7 11" id="KW-0472">Membrane</keyword>
<dbReference type="GO" id="GO:0006935">
    <property type="term" value="P:chemotaxis"/>
    <property type="evidence" value="ECO:0007669"/>
    <property type="project" value="UniProtKB-KW"/>
</dbReference>
<evidence type="ECO:0000256" key="2">
    <source>
        <dbReference type="ARBA" id="ARBA00022475"/>
    </source>
</evidence>
<dbReference type="PATRIC" id="fig|251707.3.peg.4512"/>
<dbReference type="Pfam" id="PF12729">
    <property type="entry name" value="4HB_MCP_1"/>
    <property type="match status" value="1"/>
</dbReference>
<evidence type="ECO:0000256" key="6">
    <source>
        <dbReference type="ARBA" id="ARBA00022989"/>
    </source>
</evidence>
<evidence type="ECO:0000313" key="14">
    <source>
        <dbReference type="EMBL" id="KPY42036.1"/>
    </source>
</evidence>
<evidence type="ECO:0000256" key="8">
    <source>
        <dbReference type="ARBA" id="ARBA00023224"/>
    </source>
</evidence>
<dbReference type="SMART" id="SM00304">
    <property type="entry name" value="HAMP"/>
    <property type="match status" value="1"/>
</dbReference>
<evidence type="ECO:0000256" key="3">
    <source>
        <dbReference type="ARBA" id="ARBA00022481"/>
    </source>
</evidence>
<dbReference type="SMART" id="SM00283">
    <property type="entry name" value="MA"/>
    <property type="match status" value="1"/>
</dbReference>
<gene>
    <name evidence="14" type="ORF">ALO52_03435</name>
</gene>
<dbReference type="GO" id="GO:0004888">
    <property type="term" value="F:transmembrane signaling receptor activity"/>
    <property type="evidence" value="ECO:0007669"/>
    <property type="project" value="InterPro"/>
</dbReference>
<organism evidence="14 15">
    <name type="scientific">Pseudomonas syringae pv. primulae</name>
    <dbReference type="NCBI Taxonomy" id="251707"/>
    <lineage>
        <taxon>Bacteria</taxon>
        <taxon>Pseudomonadati</taxon>
        <taxon>Pseudomonadota</taxon>
        <taxon>Gammaproteobacteria</taxon>
        <taxon>Pseudomonadales</taxon>
        <taxon>Pseudomonadaceae</taxon>
        <taxon>Pseudomonas</taxon>
    </lineage>
</organism>
<keyword evidence="3" id="KW-0488">Methylation</keyword>
<dbReference type="PANTHER" id="PTHR32089">
    <property type="entry name" value="METHYL-ACCEPTING CHEMOTAXIS PROTEIN MCPB"/>
    <property type="match status" value="1"/>
</dbReference>
<evidence type="ECO:0000256" key="1">
    <source>
        <dbReference type="ARBA" id="ARBA00004651"/>
    </source>
</evidence>
<feature type="domain" description="Methyl-accepting transducer" evidence="12">
    <location>
        <begin position="273"/>
        <end position="509"/>
    </location>
</feature>
<dbReference type="Pfam" id="PF00015">
    <property type="entry name" value="MCPsignal"/>
    <property type="match status" value="1"/>
</dbReference>
<feature type="transmembrane region" description="Helical" evidence="11">
    <location>
        <begin position="12"/>
        <end position="31"/>
    </location>
</feature>
<evidence type="ECO:0000259" key="12">
    <source>
        <dbReference type="PROSITE" id="PS50111"/>
    </source>
</evidence>
<reference evidence="14 15" key="1">
    <citation type="submission" date="2015-09" db="EMBL/GenBank/DDBJ databases">
        <title>Genome announcement of multiple Pseudomonas syringae strains.</title>
        <authorList>
            <person name="Thakur S."/>
            <person name="Wang P.W."/>
            <person name="Gong Y."/>
            <person name="Weir B.S."/>
            <person name="Guttman D.S."/>
        </authorList>
    </citation>
    <scope>NUCLEOTIDE SEQUENCE [LARGE SCALE GENOMIC DNA]</scope>
    <source>
        <strain evidence="14 15">ICMP3956</strain>
    </source>
</reference>
<dbReference type="PRINTS" id="PR00260">
    <property type="entry name" value="CHEMTRNSDUCR"/>
</dbReference>
<dbReference type="InterPro" id="IPR004090">
    <property type="entry name" value="Chemotax_Me-accpt_rcpt"/>
</dbReference>
<dbReference type="CDD" id="cd11386">
    <property type="entry name" value="MCP_signal"/>
    <property type="match status" value="1"/>
</dbReference>
<evidence type="ECO:0000259" key="13">
    <source>
        <dbReference type="PROSITE" id="PS50885"/>
    </source>
</evidence>
<dbReference type="Pfam" id="PF00672">
    <property type="entry name" value="HAMP"/>
    <property type="match status" value="1"/>
</dbReference>
<evidence type="ECO:0000256" key="11">
    <source>
        <dbReference type="SAM" id="Phobius"/>
    </source>
</evidence>
<proteinExistence type="inferred from homology"/>
<name>A0A0Q0B5Y8_9PSED</name>
<dbReference type="FunFam" id="1.10.287.950:FF:000001">
    <property type="entry name" value="Methyl-accepting chemotaxis sensory transducer"/>
    <property type="match status" value="1"/>
</dbReference>
<comment type="caution">
    <text evidence="14">The sequence shown here is derived from an EMBL/GenBank/DDBJ whole genome shotgun (WGS) entry which is preliminary data.</text>
</comment>
<keyword evidence="6 11" id="KW-1133">Transmembrane helix</keyword>
<keyword evidence="5 11" id="KW-0812">Transmembrane</keyword>
<comment type="similarity">
    <text evidence="9">Belongs to the methyl-accepting chemotaxis (MCP) protein family.</text>
</comment>
<dbReference type="CDD" id="cd06225">
    <property type="entry name" value="HAMP"/>
    <property type="match status" value="1"/>
</dbReference>
<dbReference type="AlphaFoldDB" id="A0A0Q0B5Y8"/>
<dbReference type="Gene3D" id="1.10.287.950">
    <property type="entry name" value="Methyl-accepting chemotaxis protein"/>
    <property type="match status" value="1"/>
</dbReference>
<dbReference type="PROSITE" id="PS50885">
    <property type="entry name" value="HAMP"/>
    <property type="match status" value="1"/>
</dbReference>
<dbReference type="Proteomes" id="UP000050562">
    <property type="component" value="Unassembled WGS sequence"/>
</dbReference>
<dbReference type="EMBL" id="LJRC01000001">
    <property type="protein sequence ID" value="KPY42036.1"/>
    <property type="molecule type" value="Genomic_DNA"/>
</dbReference>
<dbReference type="Gene3D" id="6.10.340.10">
    <property type="match status" value="1"/>
</dbReference>
<evidence type="ECO:0000256" key="7">
    <source>
        <dbReference type="ARBA" id="ARBA00023136"/>
    </source>
</evidence>
<dbReference type="GO" id="GO:0005886">
    <property type="term" value="C:plasma membrane"/>
    <property type="evidence" value="ECO:0007669"/>
    <property type="project" value="UniProtKB-SubCell"/>
</dbReference>
<keyword evidence="4" id="KW-0145">Chemotaxis</keyword>
<sequence>MSRIANLGLAPKLFIAFGLCTSITLAVGYLGKSSLSNLNQKIESVLSSYESTTQIYRMRANVIAHNRDLFKQLAFMEVNANPAEIKLSTASMDTNTNDVDKAFESYLNTPLEPDEKAASDQFSKHWPQYQSQAAAALRLSEKGDFEGANVLLQNEVSALYKSTMSELRTMSDSKDRQARVMASQAQAVNTQGVWVLGIGVVIASLLGGLLALLITRMLTRPIYRAVESATLIANGDLRQSITSDDLDETGDLLRALSHMQANLKSTVEDIANASGTLACAAEELSIVTDEGSRGMTQQNDELRQAASAVNEMTAAVEEVARNAVSTAAVSQETTRNAVAGSRQLQHAIEATRSMSSEIDSSSQKVANLASLIRDVGKVLDVIRAIAEQTNLLALNAAIEAARAGEQGRGFAVVADEVRALAHRTQVSTVEIETMISTVKNGADDAVQAMEKSKTLAVHTRTLATDAGHAIERITEGVNKINESNIVIASASEQQAQVAREIDRNLINIRDLSNRTAAGAHQITTSSHELSKIAASFNILVEKFKR</sequence>
<feature type="domain" description="HAMP" evidence="13">
    <location>
        <begin position="216"/>
        <end position="268"/>
    </location>
</feature>
<protein>
    <recommendedName>
        <fullName evidence="16">Methyl-accepting chemotaxis protein</fullName>
    </recommendedName>
</protein>
<accession>A0A0Q0B5Y8</accession>
<evidence type="ECO:0008006" key="16">
    <source>
        <dbReference type="Google" id="ProtNLM"/>
    </source>
</evidence>
<evidence type="ECO:0000256" key="10">
    <source>
        <dbReference type="PROSITE-ProRule" id="PRU00284"/>
    </source>
</evidence>
<dbReference type="InterPro" id="IPR003660">
    <property type="entry name" value="HAMP_dom"/>
</dbReference>
<dbReference type="PROSITE" id="PS50111">
    <property type="entry name" value="CHEMOTAXIS_TRANSDUC_2"/>
    <property type="match status" value="1"/>
</dbReference>
<dbReference type="GO" id="GO:0007165">
    <property type="term" value="P:signal transduction"/>
    <property type="evidence" value="ECO:0007669"/>
    <property type="project" value="UniProtKB-KW"/>
</dbReference>
<evidence type="ECO:0000256" key="5">
    <source>
        <dbReference type="ARBA" id="ARBA00022692"/>
    </source>
</evidence>
<dbReference type="SUPFAM" id="SSF58104">
    <property type="entry name" value="Methyl-accepting chemotaxis protein (MCP) signaling domain"/>
    <property type="match status" value="1"/>
</dbReference>
<dbReference type="InterPro" id="IPR024478">
    <property type="entry name" value="HlyB_4HB_MCP"/>
</dbReference>
<evidence type="ECO:0000256" key="4">
    <source>
        <dbReference type="ARBA" id="ARBA00022500"/>
    </source>
</evidence>
<feature type="transmembrane region" description="Helical" evidence="11">
    <location>
        <begin position="193"/>
        <end position="214"/>
    </location>
</feature>
<evidence type="ECO:0000313" key="15">
    <source>
        <dbReference type="Proteomes" id="UP000050562"/>
    </source>
</evidence>